<dbReference type="EMBL" id="JBGJLR010000026">
    <property type="protein sequence ID" value="MEZ2740949.1"/>
    <property type="molecule type" value="Genomic_DNA"/>
</dbReference>
<dbReference type="RefSeq" id="WP_370894143.1">
    <property type="nucleotide sequence ID" value="NZ_JARXOV010000006.1"/>
</dbReference>
<evidence type="ECO:0000313" key="2">
    <source>
        <dbReference type="EMBL" id="MEZ2740949.1"/>
    </source>
</evidence>
<proteinExistence type="predicted"/>
<accession>A0ABV4IGI4</accession>
<gene>
    <name evidence="2" type="ORF">ACBP88_16135</name>
</gene>
<name>A0ABV4IGI4_9BURK</name>
<evidence type="ECO:0008006" key="4">
    <source>
        <dbReference type="Google" id="ProtNLM"/>
    </source>
</evidence>
<evidence type="ECO:0000256" key="1">
    <source>
        <dbReference type="SAM" id="SignalP"/>
    </source>
</evidence>
<feature type="chain" id="PRO_5045886784" description="PBCV-specific basic adaptor domain-containing protein" evidence="1">
    <location>
        <begin position="22"/>
        <end position="108"/>
    </location>
</feature>
<keyword evidence="1" id="KW-0732">Signal</keyword>
<keyword evidence="3" id="KW-1185">Reference proteome</keyword>
<evidence type="ECO:0000313" key="3">
    <source>
        <dbReference type="Proteomes" id="UP001567350"/>
    </source>
</evidence>
<protein>
    <recommendedName>
        <fullName evidence="4">PBCV-specific basic adaptor domain-containing protein</fullName>
    </recommendedName>
</protein>
<feature type="signal peptide" evidence="1">
    <location>
        <begin position="1"/>
        <end position="21"/>
    </location>
</feature>
<reference evidence="2 3" key="1">
    <citation type="submission" date="2024-08" db="EMBL/GenBank/DDBJ databases">
        <authorList>
            <person name="Feng Z."/>
            <person name="Ronholm J."/>
        </authorList>
    </citation>
    <scope>NUCLEOTIDE SEQUENCE [LARGE SCALE GENOMIC DNA]</scope>
    <source>
        <strain evidence="2 3">4-AB0-8</strain>
    </source>
</reference>
<sequence>MQTSRCALACLLLGVAFQSYGANTPCSGRKGGIDHCMGSQFVCKDGSLSASRKICSDTRAPAAARAFQAPAATDTSCSCSCRSGAVCTGPRGGRYCLSDSGRKSYVRR</sequence>
<comment type="caution">
    <text evidence="2">The sequence shown here is derived from an EMBL/GenBank/DDBJ whole genome shotgun (WGS) entry which is preliminary data.</text>
</comment>
<organism evidence="2 3">
    <name type="scientific">Comamonas jiangduensis</name>
    <dbReference type="NCBI Taxonomy" id="1194168"/>
    <lineage>
        <taxon>Bacteria</taxon>
        <taxon>Pseudomonadati</taxon>
        <taxon>Pseudomonadota</taxon>
        <taxon>Betaproteobacteria</taxon>
        <taxon>Burkholderiales</taxon>
        <taxon>Comamonadaceae</taxon>
        <taxon>Comamonas</taxon>
    </lineage>
</organism>
<dbReference type="GeneID" id="300071114"/>
<dbReference type="Proteomes" id="UP001567350">
    <property type="component" value="Unassembled WGS sequence"/>
</dbReference>